<evidence type="ECO:0000313" key="1">
    <source>
        <dbReference type="EMBL" id="MBW8268300.1"/>
    </source>
</evidence>
<accession>A0ABS7F0M0</accession>
<organism evidence="1 2">
    <name type="scientific">Caldovatus aquaticus</name>
    <dbReference type="NCBI Taxonomy" id="2865671"/>
    <lineage>
        <taxon>Bacteria</taxon>
        <taxon>Pseudomonadati</taxon>
        <taxon>Pseudomonadota</taxon>
        <taxon>Alphaproteobacteria</taxon>
        <taxon>Acetobacterales</taxon>
        <taxon>Roseomonadaceae</taxon>
        <taxon>Caldovatus</taxon>
    </lineage>
</organism>
<protein>
    <submittedName>
        <fullName evidence="1">Uncharacterized protein</fullName>
    </submittedName>
</protein>
<proteinExistence type="predicted"/>
<sequence>MAQAATKKSPKVAPVKTFAPGVRTPDTLERAALLCPAWSPMRAQSYATVAGVEAPGDGHADLVTERTHSALHALADAAGEDGARFLLGRVVAAIVADACKTGQLYSDAVSDARAITAQIASMSEGDRDAIWGLASAQERAREKAARFGLRAMTARVMAEAAATAYLNIVGEDWKPYSGAARPVATSAEAAAAAMAIFD</sequence>
<keyword evidence="2" id="KW-1185">Reference proteome</keyword>
<name>A0ABS7F0M0_9PROT</name>
<dbReference type="EMBL" id="JAHZUY010000003">
    <property type="protein sequence ID" value="MBW8268300.1"/>
    <property type="molecule type" value="Genomic_DNA"/>
</dbReference>
<evidence type="ECO:0000313" key="2">
    <source>
        <dbReference type="Proteomes" id="UP001519924"/>
    </source>
</evidence>
<dbReference type="Proteomes" id="UP001519924">
    <property type="component" value="Unassembled WGS sequence"/>
</dbReference>
<comment type="caution">
    <text evidence="1">The sequence shown here is derived from an EMBL/GenBank/DDBJ whole genome shotgun (WGS) entry which is preliminary data.</text>
</comment>
<reference evidence="1 2" key="1">
    <citation type="submission" date="2021-08" db="EMBL/GenBank/DDBJ databases">
        <title>Caldovatus sediminis gen. nov., sp. nov., a moderately thermophilic bacterium isolated from a hot spring.</title>
        <authorList>
            <person name="Hu C.-J."/>
            <person name="Li W.-J."/>
            <person name="Xian W.-D."/>
        </authorList>
    </citation>
    <scope>NUCLEOTIDE SEQUENCE [LARGE SCALE GENOMIC DNA]</scope>
    <source>
        <strain evidence="1 2">SYSU G05006</strain>
    </source>
</reference>
<dbReference type="RefSeq" id="WP_220115807.1">
    <property type="nucleotide sequence ID" value="NZ_JAHZUY010000003.1"/>
</dbReference>
<gene>
    <name evidence="1" type="ORF">K1J50_02250</name>
</gene>